<dbReference type="PANTHER" id="PTHR36932:SF1">
    <property type="entry name" value="CAPSULAR POLYSACCHARIDE BIOSYNTHESIS PROTEIN"/>
    <property type="match status" value="1"/>
</dbReference>
<dbReference type="InterPro" id="IPR042099">
    <property type="entry name" value="ANL_N_sf"/>
</dbReference>
<dbReference type="PANTHER" id="PTHR36932">
    <property type="entry name" value="CAPSULAR POLYSACCHARIDE BIOSYNTHESIS PROTEIN"/>
    <property type="match status" value="1"/>
</dbReference>
<dbReference type="NCBIfam" id="TIGR02304">
    <property type="entry name" value="aden_form_hyp"/>
    <property type="match status" value="1"/>
</dbReference>
<evidence type="ECO:0000313" key="2">
    <source>
        <dbReference type="Proteomes" id="UP000278085"/>
    </source>
</evidence>
<dbReference type="Proteomes" id="UP000278085">
    <property type="component" value="Unassembled WGS sequence"/>
</dbReference>
<dbReference type="OrthoDB" id="5298740at2"/>
<dbReference type="SUPFAM" id="SSF56801">
    <property type="entry name" value="Acetyl-CoA synthetase-like"/>
    <property type="match status" value="1"/>
</dbReference>
<proteinExistence type="predicted"/>
<dbReference type="InterPro" id="IPR012685">
    <property type="entry name" value="CHP02304_F390_synth-rel"/>
</dbReference>
<organism evidence="1 2">
    <name type="scientific">Massilia atriviolacea</name>
    <dbReference type="NCBI Taxonomy" id="2495579"/>
    <lineage>
        <taxon>Bacteria</taxon>
        <taxon>Pseudomonadati</taxon>
        <taxon>Pseudomonadota</taxon>
        <taxon>Betaproteobacteria</taxon>
        <taxon>Burkholderiales</taxon>
        <taxon>Oxalobacteraceae</taxon>
        <taxon>Telluria group</taxon>
        <taxon>Massilia</taxon>
    </lineage>
</organism>
<dbReference type="EMBL" id="RXLQ01000016">
    <property type="protein sequence ID" value="RSZ56342.1"/>
    <property type="molecule type" value="Genomic_DNA"/>
</dbReference>
<keyword evidence="2" id="KW-1185">Reference proteome</keyword>
<sequence length="447" mass="50167">MKLADTLRLGAYLARTRWLLRFRGRAAFERWQQRQVRRFLDTHLPRSPYYRQYAGQPLSALPVIDKQAMLAHFDGMNTAGIGLDDATRAALDAEMTRDFAPELRGMTVGLSSGTQGPRGVFLVAPEERARWAGIMMARTLPAALMRRLLIGRRPVKVAFFLRANSNLYSTLKSRRVDFRFHDLVQGVDSHLPALIEQQPDLLVAPASILARLAQHAANGVLPIRPQRVISVAEVLEADDRVRIGQAFGLDVHQLYQCTEGFLGYTCEEGVLHLNEEYVHIEPEWLDREKTRFVPIVTDFSRTTQLIVRYRLGDVLRVRSAPCTCGAPGRAIEAVEGRCDDVLWLPGARQAGLSALYPDMLRQAVTSAPAALPDYRIEQHGMAWRIAVADGAQASHAALAAALQRLIARHELRPPAFQRMPFVDSDAHVKRRRIRCVQRPATSQENHA</sequence>
<dbReference type="InterPro" id="IPR053158">
    <property type="entry name" value="CapK_Type1_Caps_Biosynth"/>
</dbReference>
<protein>
    <submittedName>
        <fullName evidence="1">Adenylate synthase</fullName>
    </submittedName>
</protein>
<comment type="caution">
    <text evidence="1">The sequence shown here is derived from an EMBL/GenBank/DDBJ whole genome shotgun (WGS) entry which is preliminary data.</text>
</comment>
<dbReference type="AlphaFoldDB" id="A0A430HFS1"/>
<name>A0A430HFS1_9BURK</name>
<dbReference type="Gene3D" id="3.40.50.12780">
    <property type="entry name" value="N-terminal domain of ligase-like"/>
    <property type="match status" value="1"/>
</dbReference>
<evidence type="ECO:0000313" key="1">
    <source>
        <dbReference type="EMBL" id="RSZ56342.1"/>
    </source>
</evidence>
<dbReference type="RefSeq" id="WP_126076700.1">
    <property type="nucleotide sequence ID" value="NZ_CP051166.1"/>
</dbReference>
<accession>A0A430HFS1</accession>
<gene>
    <name evidence="1" type="ORF">EJB06_24795</name>
</gene>
<reference evidence="1 2" key="1">
    <citation type="submission" date="2018-12" db="EMBL/GenBank/DDBJ databases">
        <authorList>
            <person name="Yang E."/>
        </authorList>
    </citation>
    <scope>NUCLEOTIDE SEQUENCE [LARGE SCALE GENOMIC DNA]</scope>
    <source>
        <strain evidence="1 2">SOD</strain>
    </source>
</reference>